<keyword evidence="7" id="KW-0653">Protein transport</keyword>
<evidence type="ECO:0000313" key="8">
    <source>
        <dbReference type="EMBL" id="MBS4893410.1"/>
    </source>
</evidence>
<comment type="caution">
    <text evidence="8">The sequence shown here is derived from an EMBL/GenBank/DDBJ whole genome shotgun (WGS) entry which is preliminary data.</text>
</comment>
<dbReference type="RefSeq" id="WP_008714760.1">
    <property type="nucleotide sequence ID" value="NZ_CAUPTF010000042.1"/>
</dbReference>
<dbReference type="Proteomes" id="UP000778864">
    <property type="component" value="Unassembled WGS sequence"/>
</dbReference>
<dbReference type="InterPro" id="IPR003400">
    <property type="entry name" value="ExbD"/>
</dbReference>
<dbReference type="GO" id="GO:0005886">
    <property type="term" value="C:plasma membrane"/>
    <property type="evidence" value="ECO:0007669"/>
    <property type="project" value="UniProtKB-SubCell"/>
</dbReference>
<evidence type="ECO:0000256" key="3">
    <source>
        <dbReference type="ARBA" id="ARBA00022475"/>
    </source>
</evidence>
<proteinExistence type="inferred from homology"/>
<comment type="subcellular location">
    <subcellularLocation>
        <location evidence="1">Cell membrane</location>
        <topology evidence="1">Single-pass membrane protein</topology>
    </subcellularLocation>
    <subcellularLocation>
        <location evidence="7">Cell membrane</location>
        <topology evidence="7">Single-pass type II membrane protein</topology>
    </subcellularLocation>
</comment>
<dbReference type="Gene3D" id="3.30.420.270">
    <property type="match status" value="1"/>
</dbReference>
<evidence type="ECO:0000313" key="9">
    <source>
        <dbReference type="Proteomes" id="UP000778864"/>
    </source>
</evidence>
<dbReference type="GO" id="GO:0015031">
    <property type="term" value="P:protein transport"/>
    <property type="evidence" value="ECO:0007669"/>
    <property type="project" value="UniProtKB-KW"/>
</dbReference>
<protein>
    <submittedName>
        <fullName evidence="8">Biopolymer transporter ExbD</fullName>
    </submittedName>
</protein>
<accession>A0A134C2W0</accession>
<keyword evidence="3" id="KW-1003">Cell membrane</keyword>
<evidence type="ECO:0000256" key="5">
    <source>
        <dbReference type="ARBA" id="ARBA00022989"/>
    </source>
</evidence>
<dbReference type="AlphaFoldDB" id="A0A134C2W0"/>
<evidence type="ECO:0000256" key="4">
    <source>
        <dbReference type="ARBA" id="ARBA00022692"/>
    </source>
</evidence>
<dbReference type="PANTHER" id="PTHR30558">
    <property type="entry name" value="EXBD MEMBRANE COMPONENT OF PMF-DRIVEN MACROMOLECULE IMPORT SYSTEM"/>
    <property type="match status" value="1"/>
</dbReference>
<evidence type="ECO:0000256" key="1">
    <source>
        <dbReference type="ARBA" id="ARBA00004162"/>
    </source>
</evidence>
<sequence>MKRMSRMEGEKPTLMIIPMIDIIFFLLVFFMISTIYTIPQQSLSIMLPKTKTQQSAELRPVLIDFEKSGQLMIDDGYVTKEQLISSVKAKIGENKNQNFLIRADKDLSYGKVVELMDEMKLAGAASISIATVNK</sequence>
<dbReference type="STRING" id="29466.GCA_002005185_00408"/>
<comment type="similarity">
    <text evidence="2 7">Belongs to the ExbD/TolR family.</text>
</comment>
<evidence type="ECO:0000256" key="2">
    <source>
        <dbReference type="ARBA" id="ARBA00005811"/>
    </source>
</evidence>
<dbReference type="Pfam" id="PF02472">
    <property type="entry name" value="ExbD"/>
    <property type="match status" value="1"/>
</dbReference>
<organism evidence="8 9">
    <name type="scientific">Veillonella parvula</name>
    <name type="common">Staphylococcus parvulus</name>
    <dbReference type="NCBI Taxonomy" id="29466"/>
    <lineage>
        <taxon>Bacteria</taxon>
        <taxon>Bacillati</taxon>
        <taxon>Bacillota</taxon>
        <taxon>Negativicutes</taxon>
        <taxon>Veillonellales</taxon>
        <taxon>Veillonellaceae</taxon>
        <taxon>Veillonella</taxon>
    </lineage>
</organism>
<dbReference type="GO" id="GO:0022857">
    <property type="term" value="F:transmembrane transporter activity"/>
    <property type="evidence" value="ECO:0007669"/>
    <property type="project" value="InterPro"/>
</dbReference>
<keyword evidence="5" id="KW-1133">Transmembrane helix</keyword>
<gene>
    <name evidence="8" type="ORF">KHZ90_06485</name>
</gene>
<reference evidence="8" key="1">
    <citation type="submission" date="2021-02" db="EMBL/GenBank/DDBJ databases">
        <title>Infant gut strain persistence is associated with maternal origin, phylogeny, and functional potential including surface adhesion and iron acquisition.</title>
        <authorList>
            <person name="Lou Y.C."/>
        </authorList>
    </citation>
    <scope>NUCLEOTIDE SEQUENCE</scope>
    <source>
        <strain evidence="8">L3_108_031G1_dasL3_108_031G1_concoct_20</strain>
    </source>
</reference>
<evidence type="ECO:0000256" key="6">
    <source>
        <dbReference type="ARBA" id="ARBA00023136"/>
    </source>
</evidence>
<name>A0A134C2W0_VEIPA</name>
<evidence type="ECO:0000256" key="7">
    <source>
        <dbReference type="RuleBase" id="RU003879"/>
    </source>
</evidence>
<keyword evidence="6" id="KW-0472">Membrane</keyword>
<keyword evidence="4 7" id="KW-0812">Transmembrane</keyword>
<keyword evidence="7" id="KW-0813">Transport</keyword>
<dbReference type="EMBL" id="JAGZMU010000003">
    <property type="protein sequence ID" value="MBS4893410.1"/>
    <property type="molecule type" value="Genomic_DNA"/>
</dbReference>